<evidence type="ECO:0000313" key="1">
    <source>
        <dbReference type="EMBL" id="CYU50420.1"/>
    </source>
</evidence>
<proteinExistence type="predicted"/>
<evidence type="ECO:0008006" key="5">
    <source>
        <dbReference type="Google" id="ProtNLM"/>
    </source>
</evidence>
<evidence type="ECO:0000313" key="2">
    <source>
        <dbReference type="EMBL" id="CYV00335.1"/>
    </source>
</evidence>
<dbReference type="RefSeq" id="WP_052502326.1">
    <property type="nucleotide sequence ID" value="NZ_CEDJ01000027.1"/>
</dbReference>
<reference evidence="3 4" key="1">
    <citation type="submission" date="2016-02" db="EMBL/GenBank/DDBJ databases">
        <authorList>
            <consortium name="Pathogen Informatics"/>
        </authorList>
    </citation>
    <scope>NUCLEOTIDE SEQUENCE [LARGE SCALE GENOMIC DNA]</scope>
    <source>
        <strain evidence="1 4">LSS27</strain>
        <strain evidence="2 3">LSS31</strain>
    </source>
</reference>
<evidence type="ECO:0000313" key="3">
    <source>
        <dbReference type="Proteomes" id="UP000072530"/>
    </source>
</evidence>
<protein>
    <recommendedName>
        <fullName evidence="5">Apea-like HEPN domain-containing protein</fullName>
    </recommendedName>
</protein>
<accession>A0A123SM97</accession>
<name>A0A123SM97_STRSU</name>
<sequence length="419" mass="49171">MGKIELKYLCITDFNIDTNEKFLNLLTSRATIEVNSDTNSISLSGSEEQCAFRIKSINVGDSSNQSKYTIEFEFDDIDSAEKLNRTLGKLFGNLKDDKIIMLKDGISKEYSHQAYEYLYDVETALRSFITELMTFMGKPDWFKKDVNKILNISDSQSLDERVLYSRNFDQLREFLFTNYSEYKSEDLIKEIIDEKDHEIRERLVSDLESKIPKTNWEKFIKNEASKHSINESEFQKLLENIYRMRNRIAHCNTFNRDDFNNFKESCHKIMKYISKLTEIIEKERIFSEDHSIENDISAIFAPIDSYNTIVVPAYKDGFEEVFLGEDRWYSVSIWDGRIDSIDYIAAYLTAPEQKITHYAKVRKIEPSPYNEKKKIIYFDGRAIQLPKPIPIGSDTKAFQRSRYTIFDRLLDASTTDDLF</sequence>
<dbReference type="AlphaFoldDB" id="A0A123SM97"/>
<evidence type="ECO:0000313" key="4">
    <source>
        <dbReference type="Proteomes" id="UP000073390"/>
    </source>
</evidence>
<dbReference type="EMBL" id="FIGG01000009">
    <property type="protein sequence ID" value="CYV00335.1"/>
    <property type="molecule type" value="Genomic_DNA"/>
</dbReference>
<dbReference type="Proteomes" id="UP000073390">
    <property type="component" value="Unassembled WGS sequence"/>
</dbReference>
<dbReference type="EMBL" id="FIGB01000003">
    <property type="protein sequence ID" value="CYU50420.1"/>
    <property type="molecule type" value="Genomic_DNA"/>
</dbReference>
<gene>
    <name evidence="1" type="ORF">ERS132389_01082</name>
    <name evidence="2" type="ORF">ERS132393_01859</name>
</gene>
<organism evidence="2 3">
    <name type="scientific">Streptococcus suis</name>
    <dbReference type="NCBI Taxonomy" id="1307"/>
    <lineage>
        <taxon>Bacteria</taxon>
        <taxon>Bacillati</taxon>
        <taxon>Bacillota</taxon>
        <taxon>Bacilli</taxon>
        <taxon>Lactobacillales</taxon>
        <taxon>Streptococcaceae</taxon>
        <taxon>Streptococcus</taxon>
    </lineage>
</organism>
<dbReference type="Proteomes" id="UP000072530">
    <property type="component" value="Unassembled WGS sequence"/>
</dbReference>